<evidence type="ECO:0000259" key="9">
    <source>
        <dbReference type="Pfam" id="PF07992"/>
    </source>
</evidence>
<evidence type="ECO:0000256" key="4">
    <source>
        <dbReference type="ARBA" id="ARBA00022827"/>
    </source>
</evidence>
<evidence type="ECO:0000256" key="6">
    <source>
        <dbReference type="ARBA" id="ARBA00023002"/>
    </source>
</evidence>
<feature type="binding site" evidence="7">
    <location>
        <position position="42"/>
    </location>
    <ligand>
        <name>FAD</name>
        <dbReference type="ChEBI" id="CHEBI:57692"/>
    </ligand>
</feature>
<organism evidence="10 11">
    <name type="scientific">Minwuia thermotolerans</name>
    <dbReference type="NCBI Taxonomy" id="2056226"/>
    <lineage>
        <taxon>Bacteria</taxon>
        <taxon>Pseudomonadati</taxon>
        <taxon>Pseudomonadota</taxon>
        <taxon>Alphaproteobacteria</taxon>
        <taxon>Minwuiales</taxon>
        <taxon>Minwuiaceae</taxon>
        <taxon>Minwuia</taxon>
    </lineage>
</organism>
<protein>
    <submittedName>
        <fullName evidence="10">Pyridine nucleotide-disulfide oxidoreductase</fullName>
    </submittedName>
</protein>
<feature type="binding site" evidence="7">
    <location>
        <position position="13"/>
    </location>
    <ligand>
        <name>FAD</name>
        <dbReference type="ChEBI" id="CHEBI:57692"/>
    </ligand>
</feature>
<evidence type="ECO:0000256" key="8">
    <source>
        <dbReference type="PIRSR" id="PIRSR000362-2"/>
    </source>
</evidence>
<feature type="binding site" evidence="8">
    <location>
        <begin position="149"/>
        <end position="152"/>
    </location>
    <ligand>
        <name>NADP(+)</name>
        <dbReference type="ChEBI" id="CHEBI:58349"/>
    </ligand>
</feature>
<dbReference type="OrthoDB" id="9803192at2"/>
<keyword evidence="5 8" id="KW-0521">NADP</keyword>
<feature type="binding site" evidence="8">
    <location>
        <begin position="193"/>
        <end position="194"/>
    </location>
    <ligand>
        <name>NADP(+)</name>
        <dbReference type="ChEBI" id="CHEBI:58349"/>
    </ligand>
</feature>
<proteinExistence type="inferred from homology"/>
<evidence type="ECO:0000256" key="3">
    <source>
        <dbReference type="ARBA" id="ARBA00022630"/>
    </source>
</evidence>
<gene>
    <name evidence="10" type="ORF">CVT23_00830</name>
</gene>
<evidence type="ECO:0000256" key="2">
    <source>
        <dbReference type="ARBA" id="ARBA00008312"/>
    </source>
</evidence>
<sequence length="434" mass="47289">MSLKVAIVGAGPAGFYAAEALASADETVHVDLIDRLPTPHGLIRSGVAPDHQKTKNVTRKYDQTASRDNVRYVGNVMLGRDVSVAELKEIYDAVIIAFGAEGDRPLGVPGEDKEGVYGSFAFVGWYNGHPDFVDLDPDLNTESAVVVGNGNVALDCARLLARTANEMKASDVFEDAGEAMYNSPIRDIYILGRRGPVEASFSIAEMREMGELEQGVSVVHDDQIPEELPEDMDAREARSRKPVLEVLKSFRQNRSGTKPKTVHFEFFLRPVEVLGDDRVTGIRVERTRLENGRAIGTGEIFDIPCGIVITCIGYVSREVEGLPMEWGKIVNEDGRVGPGVYCVGWAKRGPTGTIGTNRPDAQDVARLVIEDLGQGAGKPGGAALDTLLQDRGLRHTDYEDWMKIDEAEQANAPEAAPRRKFVTIPDMLAIVDEA</sequence>
<evidence type="ECO:0000256" key="7">
    <source>
        <dbReference type="PIRSR" id="PIRSR000362-1"/>
    </source>
</evidence>
<name>A0A2M9G7D4_9PROT</name>
<feature type="binding site" evidence="7">
    <location>
        <position position="78"/>
    </location>
    <ligand>
        <name>FAD</name>
        <dbReference type="ChEBI" id="CHEBI:57692"/>
    </ligand>
</feature>
<dbReference type="Gene3D" id="3.50.50.60">
    <property type="entry name" value="FAD/NAD(P)-binding domain"/>
    <property type="match status" value="1"/>
</dbReference>
<dbReference type="Gene3D" id="3.40.50.720">
    <property type="entry name" value="NAD(P)-binding Rossmann-like Domain"/>
    <property type="match status" value="1"/>
</dbReference>
<accession>A0A2M9G7D4</accession>
<evidence type="ECO:0000313" key="11">
    <source>
        <dbReference type="Proteomes" id="UP000229498"/>
    </source>
</evidence>
<dbReference type="PRINTS" id="PR00419">
    <property type="entry name" value="ADXRDTASE"/>
</dbReference>
<keyword evidence="4 7" id="KW-0274">FAD</keyword>
<dbReference type="PIRSF" id="PIRSF000362">
    <property type="entry name" value="FNR"/>
    <property type="match status" value="1"/>
</dbReference>
<dbReference type="EMBL" id="PHIG01000004">
    <property type="protein sequence ID" value="PJK31629.1"/>
    <property type="molecule type" value="Genomic_DNA"/>
</dbReference>
<evidence type="ECO:0000313" key="10">
    <source>
        <dbReference type="EMBL" id="PJK31629.1"/>
    </source>
</evidence>
<comment type="similarity">
    <text evidence="2">Belongs to the ferredoxin--NADP reductase type 1 family.</text>
</comment>
<dbReference type="AlphaFoldDB" id="A0A2M9G7D4"/>
<keyword evidence="6" id="KW-0560">Oxidoreductase</keyword>
<dbReference type="Pfam" id="PF07992">
    <property type="entry name" value="Pyr_redox_2"/>
    <property type="match status" value="1"/>
</dbReference>
<dbReference type="InterPro" id="IPR021163">
    <property type="entry name" value="Ferredox_Rdtase_adrenod"/>
</dbReference>
<dbReference type="PANTHER" id="PTHR48467">
    <property type="entry name" value="GLUTAMATE SYNTHASE 1 [NADH], CHLOROPLASTIC-LIKE"/>
    <property type="match status" value="1"/>
</dbReference>
<evidence type="ECO:0000256" key="1">
    <source>
        <dbReference type="ARBA" id="ARBA00001974"/>
    </source>
</evidence>
<dbReference type="RefSeq" id="WP_109794454.1">
    <property type="nucleotide sequence ID" value="NZ_PHIG01000004.1"/>
</dbReference>
<evidence type="ECO:0000256" key="5">
    <source>
        <dbReference type="ARBA" id="ARBA00022857"/>
    </source>
</evidence>
<feature type="binding site" evidence="8">
    <location>
        <position position="352"/>
    </location>
    <ligand>
        <name>NADP(+)</name>
        <dbReference type="ChEBI" id="CHEBI:58349"/>
    </ligand>
</feature>
<keyword evidence="3" id="KW-0285">Flavoprotein</keyword>
<keyword evidence="11" id="KW-1185">Reference proteome</keyword>
<dbReference type="SUPFAM" id="SSF51971">
    <property type="entry name" value="Nucleotide-binding domain"/>
    <property type="match status" value="1"/>
</dbReference>
<reference evidence="10 11" key="1">
    <citation type="submission" date="2017-11" db="EMBL/GenBank/DDBJ databases">
        <title>Draft genome sequence of Rhizobiales bacterium SY3-13.</title>
        <authorList>
            <person name="Sun C."/>
        </authorList>
    </citation>
    <scope>NUCLEOTIDE SEQUENCE [LARGE SCALE GENOMIC DNA]</scope>
    <source>
        <strain evidence="10 11">SY3-13</strain>
    </source>
</reference>
<dbReference type="InterPro" id="IPR036188">
    <property type="entry name" value="FAD/NAD-bd_sf"/>
</dbReference>
<dbReference type="InterPro" id="IPR055275">
    <property type="entry name" value="Ferredox_Rdtase"/>
</dbReference>
<feature type="binding site" evidence="7">
    <location>
        <begin position="352"/>
        <end position="354"/>
    </location>
    <ligand>
        <name>FAD</name>
        <dbReference type="ChEBI" id="CHEBI:57692"/>
    </ligand>
</feature>
<feature type="domain" description="FAD/NAD(P)-binding" evidence="9">
    <location>
        <begin position="4"/>
        <end position="168"/>
    </location>
</feature>
<dbReference type="Proteomes" id="UP000229498">
    <property type="component" value="Unassembled WGS sequence"/>
</dbReference>
<dbReference type="PANTHER" id="PTHR48467:SF1">
    <property type="entry name" value="GLUTAMATE SYNTHASE 1 [NADH], CHLOROPLASTIC-LIKE"/>
    <property type="match status" value="1"/>
</dbReference>
<feature type="binding site" evidence="8">
    <location>
        <position position="205"/>
    </location>
    <ligand>
        <name>NADP(+)</name>
        <dbReference type="ChEBI" id="CHEBI:58349"/>
    </ligand>
</feature>
<feature type="binding site" evidence="7">
    <location>
        <position position="345"/>
    </location>
    <ligand>
        <name>FAD</name>
        <dbReference type="ChEBI" id="CHEBI:57692"/>
    </ligand>
</feature>
<comment type="caution">
    <text evidence="10">The sequence shown here is derived from an EMBL/GenBank/DDBJ whole genome shotgun (WGS) entry which is preliminary data.</text>
</comment>
<dbReference type="InterPro" id="IPR023753">
    <property type="entry name" value="FAD/NAD-binding_dom"/>
</dbReference>
<comment type="cofactor">
    <cofactor evidence="1 7">
        <name>FAD</name>
        <dbReference type="ChEBI" id="CHEBI:57692"/>
    </cofactor>
</comment>
<dbReference type="GO" id="GO:0016491">
    <property type="term" value="F:oxidoreductase activity"/>
    <property type="evidence" value="ECO:0007669"/>
    <property type="project" value="UniProtKB-KW"/>
</dbReference>